<keyword evidence="1" id="KW-0472">Membrane</keyword>
<keyword evidence="3" id="KW-1185">Reference proteome</keyword>
<keyword evidence="1" id="KW-1133">Transmembrane helix</keyword>
<name>A0ABV0MSU1_9TELE</name>
<gene>
    <name evidence="2" type="ORF">GOODEAATRI_012188</name>
</gene>
<comment type="caution">
    <text evidence="2">The sequence shown here is derived from an EMBL/GenBank/DDBJ whole genome shotgun (WGS) entry which is preliminary data.</text>
</comment>
<evidence type="ECO:0000313" key="2">
    <source>
        <dbReference type="EMBL" id="MEQ2161699.1"/>
    </source>
</evidence>
<organism evidence="2 3">
    <name type="scientific">Goodea atripinnis</name>
    <dbReference type="NCBI Taxonomy" id="208336"/>
    <lineage>
        <taxon>Eukaryota</taxon>
        <taxon>Metazoa</taxon>
        <taxon>Chordata</taxon>
        <taxon>Craniata</taxon>
        <taxon>Vertebrata</taxon>
        <taxon>Euteleostomi</taxon>
        <taxon>Actinopterygii</taxon>
        <taxon>Neopterygii</taxon>
        <taxon>Teleostei</taxon>
        <taxon>Neoteleostei</taxon>
        <taxon>Acanthomorphata</taxon>
        <taxon>Ovalentaria</taxon>
        <taxon>Atherinomorphae</taxon>
        <taxon>Cyprinodontiformes</taxon>
        <taxon>Goodeidae</taxon>
        <taxon>Goodea</taxon>
    </lineage>
</organism>
<accession>A0ABV0MSU1</accession>
<reference evidence="2 3" key="1">
    <citation type="submission" date="2021-06" db="EMBL/GenBank/DDBJ databases">
        <authorList>
            <person name="Palmer J.M."/>
        </authorList>
    </citation>
    <scope>NUCLEOTIDE SEQUENCE [LARGE SCALE GENOMIC DNA]</scope>
    <source>
        <strain evidence="2 3">GA_2019</strain>
        <tissue evidence="2">Muscle</tissue>
    </source>
</reference>
<protein>
    <submittedName>
        <fullName evidence="2">Uncharacterized protein</fullName>
    </submittedName>
</protein>
<evidence type="ECO:0000313" key="3">
    <source>
        <dbReference type="Proteomes" id="UP001476798"/>
    </source>
</evidence>
<sequence length="106" mass="12405">NKVKKKCIETNNSTIIISVPAPHSENTVCSFDLCQTDAFLHFSKQSKTNKQITYFYVKHLTVTCFYFVFFMQQPLLMLHKTRTKVCEIQVCRFFFSDRSVLLHTLG</sequence>
<keyword evidence="1" id="KW-0812">Transmembrane</keyword>
<feature type="non-terminal residue" evidence="2">
    <location>
        <position position="1"/>
    </location>
</feature>
<evidence type="ECO:0000256" key="1">
    <source>
        <dbReference type="SAM" id="Phobius"/>
    </source>
</evidence>
<dbReference type="EMBL" id="JAHRIO010010768">
    <property type="protein sequence ID" value="MEQ2161699.1"/>
    <property type="molecule type" value="Genomic_DNA"/>
</dbReference>
<feature type="transmembrane region" description="Helical" evidence="1">
    <location>
        <begin position="52"/>
        <end position="71"/>
    </location>
</feature>
<dbReference type="Proteomes" id="UP001476798">
    <property type="component" value="Unassembled WGS sequence"/>
</dbReference>
<proteinExistence type="predicted"/>